<evidence type="ECO:0000313" key="2">
    <source>
        <dbReference type="WBParaSite" id="RSKR_0000462600.1"/>
    </source>
</evidence>
<protein>
    <submittedName>
        <fullName evidence="2">DUF862 domain-containing protein</fullName>
    </submittedName>
</protein>
<proteinExistence type="predicted"/>
<accession>A0AC35TW14</accession>
<sequence length="247" mass="28222">MVRDAHHSEPAYLNVYTLHPGHFLNKVGPGLFHSGIEVYGREYMYTGHQKYETGLMYITPKSGRKYNPNFEFKTAILLGKTSQSLDQVKTLIGTMGGKYRGDAYHLLRRNCNHFTDELCRLLLCNKPIPKWVNRTATFAHNVPMFYKIFDDNTFGMQNPKITERNVKSPTKGHSGKKLAGEGRNGNRSVSSFKAVRRLFKQEFDGGERTLSLTRKGSKIDKHPILPKNPSENMIRDICKADKKNKLD</sequence>
<reference evidence="2" key="1">
    <citation type="submission" date="2016-11" db="UniProtKB">
        <authorList>
            <consortium name="WormBaseParasite"/>
        </authorList>
    </citation>
    <scope>IDENTIFICATION</scope>
    <source>
        <strain evidence="2">KR3021</strain>
    </source>
</reference>
<name>A0AC35TW14_9BILA</name>
<organism evidence="1 2">
    <name type="scientific">Rhabditophanes sp. KR3021</name>
    <dbReference type="NCBI Taxonomy" id="114890"/>
    <lineage>
        <taxon>Eukaryota</taxon>
        <taxon>Metazoa</taxon>
        <taxon>Ecdysozoa</taxon>
        <taxon>Nematoda</taxon>
        <taxon>Chromadorea</taxon>
        <taxon>Rhabditida</taxon>
        <taxon>Tylenchina</taxon>
        <taxon>Panagrolaimomorpha</taxon>
        <taxon>Strongyloidoidea</taxon>
        <taxon>Alloionematidae</taxon>
        <taxon>Rhabditophanes</taxon>
    </lineage>
</organism>
<dbReference type="WBParaSite" id="RSKR_0000462600.1">
    <property type="protein sequence ID" value="RSKR_0000462600.1"/>
    <property type="gene ID" value="RSKR_0000462600"/>
</dbReference>
<dbReference type="Proteomes" id="UP000095286">
    <property type="component" value="Unplaced"/>
</dbReference>
<evidence type="ECO:0000313" key="1">
    <source>
        <dbReference type="Proteomes" id="UP000095286"/>
    </source>
</evidence>